<protein>
    <recommendedName>
        <fullName evidence="3">indole-3-glycerol-phosphate synthase</fullName>
        <ecNumber evidence="3">4.1.1.48</ecNumber>
    </recommendedName>
</protein>
<reference evidence="10" key="1">
    <citation type="journal article" date="2020" name="mSystems">
        <title>Genome- and Community-Level Interaction Insights into Carbon Utilization and Element Cycling Functions of Hydrothermarchaeota in Hydrothermal Sediment.</title>
        <authorList>
            <person name="Zhou Z."/>
            <person name="Liu Y."/>
            <person name="Xu W."/>
            <person name="Pan J."/>
            <person name="Luo Z.H."/>
            <person name="Li M."/>
        </authorList>
    </citation>
    <scope>NUCLEOTIDE SEQUENCE [LARGE SCALE GENOMIC DNA]</scope>
    <source>
        <strain evidence="10">SpSt-81</strain>
    </source>
</reference>
<dbReference type="Pfam" id="PF00218">
    <property type="entry name" value="IGPS"/>
    <property type="match status" value="1"/>
</dbReference>
<dbReference type="AlphaFoldDB" id="A0A7C3MJC7"/>
<keyword evidence="7" id="KW-0057">Aromatic amino acid biosynthesis</keyword>
<keyword evidence="8" id="KW-0456">Lyase</keyword>
<dbReference type="GO" id="GO:0000162">
    <property type="term" value="P:L-tryptophan biosynthetic process"/>
    <property type="evidence" value="ECO:0007669"/>
    <property type="project" value="UniProtKB-UniPathway"/>
</dbReference>
<dbReference type="InterPro" id="IPR045186">
    <property type="entry name" value="Indole-3-glycerol_P_synth"/>
</dbReference>
<keyword evidence="4" id="KW-0028">Amino-acid biosynthesis</keyword>
<feature type="domain" description="Indole-3-glycerol phosphate synthase" evidence="9">
    <location>
        <begin position="6"/>
        <end position="248"/>
    </location>
</feature>
<evidence type="ECO:0000256" key="3">
    <source>
        <dbReference type="ARBA" id="ARBA00012362"/>
    </source>
</evidence>
<keyword evidence="6" id="KW-0822">Tryptophan biosynthesis</keyword>
<evidence type="ECO:0000256" key="4">
    <source>
        <dbReference type="ARBA" id="ARBA00022605"/>
    </source>
</evidence>
<keyword evidence="5" id="KW-0210">Decarboxylase</keyword>
<evidence type="ECO:0000256" key="6">
    <source>
        <dbReference type="ARBA" id="ARBA00022822"/>
    </source>
</evidence>
<gene>
    <name evidence="10" type="ORF">ENW00_02685</name>
</gene>
<evidence type="ECO:0000256" key="8">
    <source>
        <dbReference type="ARBA" id="ARBA00023239"/>
    </source>
</evidence>
<dbReference type="CDD" id="cd00331">
    <property type="entry name" value="IGPS"/>
    <property type="match status" value="1"/>
</dbReference>
<dbReference type="GO" id="GO:0004640">
    <property type="term" value="F:phosphoribosylanthranilate isomerase activity"/>
    <property type="evidence" value="ECO:0007669"/>
    <property type="project" value="TreeGrafter"/>
</dbReference>
<dbReference type="PANTHER" id="PTHR22854:SF2">
    <property type="entry name" value="INDOLE-3-GLYCEROL-PHOSPHATE SYNTHASE"/>
    <property type="match status" value="1"/>
</dbReference>
<evidence type="ECO:0000313" key="10">
    <source>
        <dbReference type="EMBL" id="HFX13049.1"/>
    </source>
</evidence>
<evidence type="ECO:0000256" key="5">
    <source>
        <dbReference type="ARBA" id="ARBA00022793"/>
    </source>
</evidence>
<dbReference type="InterPro" id="IPR011060">
    <property type="entry name" value="RibuloseP-bd_barrel"/>
</dbReference>
<name>A0A7C3MJC7_DICTH</name>
<comment type="catalytic activity">
    <reaction evidence="1">
        <text>1-(2-carboxyphenylamino)-1-deoxy-D-ribulose 5-phosphate + H(+) = (1S,2R)-1-C-(indol-3-yl)glycerol 3-phosphate + CO2 + H2O</text>
        <dbReference type="Rhea" id="RHEA:23476"/>
        <dbReference type="ChEBI" id="CHEBI:15377"/>
        <dbReference type="ChEBI" id="CHEBI:15378"/>
        <dbReference type="ChEBI" id="CHEBI:16526"/>
        <dbReference type="ChEBI" id="CHEBI:58613"/>
        <dbReference type="ChEBI" id="CHEBI:58866"/>
        <dbReference type="EC" id="4.1.1.48"/>
    </reaction>
</comment>
<evidence type="ECO:0000259" key="9">
    <source>
        <dbReference type="Pfam" id="PF00218"/>
    </source>
</evidence>
<dbReference type="InterPro" id="IPR013798">
    <property type="entry name" value="Indole-3-glycerol_P_synth_dom"/>
</dbReference>
<proteinExistence type="predicted"/>
<sequence length="258" mass="29709">MNILDKLVEEKRKIIYNRIYKIQTSFPYKEKDYFFNTLVKNRFNIIAEVKPSSPVKGSLMSLSISEILRIYDMADEISAISILTAESFSATLANLQLARNITKKPLLQKDFILIPEQIYEGRLLGADAILLIARILPVEDLESLYRLIMKLDMEPIIEIYDERDLKKVLKLNPRIVMINNRDLSSFRVDIKNTIRLLSYIPKDIFVISASGIKDKEDIKILYRYGVRGVLVGESIVTSENPKEKIKELYEGCGLKSVE</sequence>
<dbReference type="UniPathway" id="UPA00035">
    <property type="reaction ID" value="UER00043"/>
</dbReference>
<evidence type="ECO:0000256" key="2">
    <source>
        <dbReference type="ARBA" id="ARBA00004696"/>
    </source>
</evidence>
<dbReference type="SUPFAM" id="SSF51366">
    <property type="entry name" value="Ribulose-phoshate binding barrel"/>
    <property type="match status" value="1"/>
</dbReference>
<organism evidence="10">
    <name type="scientific">Dictyoglomus thermophilum</name>
    <dbReference type="NCBI Taxonomy" id="14"/>
    <lineage>
        <taxon>Bacteria</taxon>
        <taxon>Pseudomonadati</taxon>
        <taxon>Dictyoglomota</taxon>
        <taxon>Dictyoglomia</taxon>
        <taxon>Dictyoglomales</taxon>
        <taxon>Dictyoglomaceae</taxon>
        <taxon>Dictyoglomus</taxon>
    </lineage>
</organism>
<comment type="pathway">
    <text evidence="2">Amino-acid biosynthesis; L-tryptophan biosynthesis; L-tryptophan from chorismate: step 4/5.</text>
</comment>
<evidence type="ECO:0000256" key="1">
    <source>
        <dbReference type="ARBA" id="ARBA00001633"/>
    </source>
</evidence>
<comment type="caution">
    <text evidence="10">The sequence shown here is derived from an EMBL/GenBank/DDBJ whole genome shotgun (WGS) entry which is preliminary data.</text>
</comment>
<evidence type="ECO:0000256" key="7">
    <source>
        <dbReference type="ARBA" id="ARBA00023141"/>
    </source>
</evidence>
<dbReference type="Gene3D" id="3.20.20.70">
    <property type="entry name" value="Aldolase class I"/>
    <property type="match status" value="1"/>
</dbReference>
<dbReference type="PANTHER" id="PTHR22854">
    <property type="entry name" value="TRYPTOPHAN BIOSYNTHESIS PROTEIN"/>
    <property type="match status" value="1"/>
</dbReference>
<dbReference type="EC" id="4.1.1.48" evidence="3"/>
<dbReference type="InterPro" id="IPR013785">
    <property type="entry name" value="Aldolase_TIM"/>
</dbReference>
<dbReference type="EMBL" id="DTIN01000009">
    <property type="protein sequence ID" value="HFX13049.1"/>
    <property type="molecule type" value="Genomic_DNA"/>
</dbReference>
<accession>A0A7C3MJC7</accession>
<dbReference type="GO" id="GO:0004425">
    <property type="term" value="F:indole-3-glycerol-phosphate synthase activity"/>
    <property type="evidence" value="ECO:0007669"/>
    <property type="project" value="UniProtKB-EC"/>
</dbReference>